<evidence type="ECO:0000313" key="2">
    <source>
        <dbReference type="Proteomes" id="UP001153148"/>
    </source>
</evidence>
<dbReference type="Gene3D" id="3.30.420.10">
    <property type="entry name" value="Ribonuclease H-like superfamily/Ribonuclease H"/>
    <property type="match status" value="1"/>
</dbReference>
<accession>A0ABN7NQU7</accession>
<organism evidence="1 2">
    <name type="scientific">Timema podura</name>
    <name type="common">Walking stick</name>
    <dbReference type="NCBI Taxonomy" id="61482"/>
    <lineage>
        <taxon>Eukaryota</taxon>
        <taxon>Metazoa</taxon>
        <taxon>Ecdysozoa</taxon>
        <taxon>Arthropoda</taxon>
        <taxon>Hexapoda</taxon>
        <taxon>Insecta</taxon>
        <taxon>Pterygota</taxon>
        <taxon>Neoptera</taxon>
        <taxon>Polyneoptera</taxon>
        <taxon>Phasmatodea</taxon>
        <taxon>Timematodea</taxon>
        <taxon>Timematoidea</taxon>
        <taxon>Timematidae</taxon>
        <taxon>Timema</taxon>
    </lineage>
</organism>
<protein>
    <submittedName>
        <fullName evidence="1">Uncharacterized protein</fullName>
    </submittedName>
</protein>
<feature type="non-terminal residue" evidence="1">
    <location>
        <position position="200"/>
    </location>
</feature>
<comment type="caution">
    <text evidence="1">The sequence shown here is derived from an EMBL/GenBank/DDBJ whole genome shotgun (WGS) entry which is preliminary data.</text>
</comment>
<reference evidence="1" key="1">
    <citation type="submission" date="2021-03" db="EMBL/GenBank/DDBJ databases">
        <authorList>
            <person name="Tran Van P."/>
        </authorList>
    </citation>
    <scope>NUCLEOTIDE SEQUENCE</scope>
</reference>
<dbReference type="EMBL" id="CAJPIN010002441">
    <property type="protein sequence ID" value="CAG2055415.1"/>
    <property type="molecule type" value="Genomic_DNA"/>
</dbReference>
<keyword evidence="2" id="KW-1185">Reference proteome</keyword>
<name>A0ABN7NQU7_TIMPD</name>
<evidence type="ECO:0000313" key="1">
    <source>
        <dbReference type="EMBL" id="CAG2055415.1"/>
    </source>
</evidence>
<gene>
    <name evidence="1" type="ORF">TPAB3V08_LOCUS2418</name>
</gene>
<proteinExistence type="predicted"/>
<sequence>MEWASFAYETGPFHSISGREGFCQLNKPEKSSKSAQCTRSGIMFGISSINCDTKYYFLRINPGDSTNTEATRNFLQYLLSSPFRKICYEAQEMYSYLIDMFHFPARQVCLTWLLLDPLVGSWLLDPDQPIHTFSEAIDRFGVKPAVSYDLVIKEKDNFSQSCQLLGVLSLVVEKLYHNLSSQKLWKLFIDMEMRLVPLLA</sequence>
<dbReference type="Proteomes" id="UP001153148">
    <property type="component" value="Unassembled WGS sequence"/>
</dbReference>
<dbReference type="InterPro" id="IPR036397">
    <property type="entry name" value="RNaseH_sf"/>
</dbReference>